<dbReference type="EMBL" id="CM027680">
    <property type="protein sequence ID" value="KAG0549846.1"/>
    <property type="molecule type" value="Genomic_DNA"/>
</dbReference>
<comment type="caution">
    <text evidence="3">The sequence shown here is derived from an EMBL/GenBank/DDBJ whole genome shotgun (WGS) entry which is preliminary data.</text>
</comment>
<feature type="transmembrane region" description="Helical" evidence="2">
    <location>
        <begin position="56"/>
        <end position="73"/>
    </location>
</feature>
<keyword evidence="2" id="KW-1133">Transmembrane helix</keyword>
<name>A0A921S3G1_SORBI</name>
<evidence type="ECO:0000256" key="2">
    <source>
        <dbReference type="SAM" id="Phobius"/>
    </source>
</evidence>
<feature type="transmembrane region" description="Helical" evidence="2">
    <location>
        <begin position="27"/>
        <end position="44"/>
    </location>
</feature>
<keyword evidence="2" id="KW-0472">Membrane</keyword>
<dbReference type="EMBL" id="CM027680">
    <property type="protein sequence ID" value="KAG0549847.1"/>
    <property type="molecule type" value="Genomic_DNA"/>
</dbReference>
<evidence type="ECO:0000313" key="4">
    <source>
        <dbReference type="Proteomes" id="UP000807115"/>
    </source>
</evidence>
<organism evidence="3 4">
    <name type="scientific">Sorghum bicolor</name>
    <name type="common">Sorghum</name>
    <name type="synonym">Sorghum vulgare</name>
    <dbReference type="NCBI Taxonomy" id="4558"/>
    <lineage>
        <taxon>Eukaryota</taxon>
        <taxon>Viridiplantae</taxon>
        <taxon>Streptophyta</taxon>
        <taxon>Embryophyta</taxon>
        <taxon>Tracheophyta</taxon>
        <taxon>Spermatophyta</taxon>
        <taxon>Magnoliopsida</taxon>
        <taxon>Liliopsida</taxon>
        <taxon>Poales</taxon>
        <taxon>Poaceae</taxon>
        <taxon>PACMAD clade</taxon>
        <taxon>Panicoideae</taxon>
        <taxon>Andropogonodae</taxon>
        <taxon>Andropogoneae</taxon>
        <taxon>Sorghinae</taxon>
        <taxon>Sorghum</taxon>
    </lineage>
</organism>
<reference evidence="3" key="2">
    <citation type="submission" date="2020-10" db="EMBL/GenBank/DDBJ databases">
        <authorList>
            <person name="Cooper E.A."/>
            <person name="Brenton Z.W."/>
            <person name="Flinn B.S."/>
            <person name="Jenkins J."/>
            <person name="Shu S."/>
            <person name="Flowers D."/>
            <person name="Luo F."/>
            <person name="Wang Y."/>
            <person name="Xia P."/>
            <person name="Barry K."/>
            <person name="Daum C."/>
            <person name="Lipzen A."/>
            <person name="Yoshinaga Y."/>
            <person name="Schmutz J."/>
            <person name="Saski C."/>
            <person name="Vermerris W."/>
            <person name="Kresovich S."/>
        </authorList>
    </citation>
    <scope>NUCLEOTIDE SEQUENCE</scope>
</reference>
<gene>
    <name evidence="3" type="ORF">BDA96_01G289700</name>
</gene>
<feature type="region of interest" description="Disordered" evidence="1">
    <location>
        <begin position="76"/>
        <end position="97"/>
    </location>
</feature>
<sequence length="151" mass="16859">MVLYIYILIITFKTSLGVVFILSKTSLGVVCIWFFILLLGTFNFTNPFHRSKHFPLVPHTTITVLMVVSGINIRDTRRKGSRTPRAHIPSRPTTREGEFCLASDLRVAHRPHGDPHCPQPLRTRKGASPRSTPRAPPRPPSSCPGRSALPV</sequence>
<dbReference type="AlphaFoldDB" id="A0A921S3G1"/>
<evidence type="ECO:0000256" key="1">
    <source>
        <dbReference type="SAM" id="MobiDB-lite"/>
    </source>
</evidence>
<evidence type="ECO:0000313" key="3">
    <source>
        <dbReference type="EMBL" id="KAG0549847.1"/>
    </source>
</evidence>
<accession>A0A921S3G1</accession>
<dbReference type="Proteomes" id="UP000807115">
    <property type="component" value="Chromosome 1"/>
</dbReference>
<reference evidence="3" key="1">
    <citation type="journal article" date="2019" name="BMC Genomics">
        <title>A new reference genome for Sorghum bicolor reveals high levels of sequence similarity between sweet and grain genotypes: implications for the genetics of sugar metabolism.</title>
        <authorList>
            <person name="Cooper E.A."/>
            <person name="Brenton Z.W."/>
            <person name="Flinn B.S."/>
            <person name="Jenkins J."/>
            <person name="Shu S."/>
            <person name="Flowers D."/>
            <person name="Luo F."/>
            <person name="Wang Y."/>
            <person name="Xia P."/>
            <person name="Barry K."/>
            <person name="Daum C."/>
            <person name="Lipzen A."/>
            <person name="Yoshinaga Y."/>
            <person name="Schmutz J."/>
            <person name="Saski C."/>
            <person name="Vermerris W."/>
            <person name="Kresovich S."/>
        </authorList>
    </citation>
    <scope>NUCLEOTIDE SEQUENCE</scope>
</reference>
<proteinExistence type="predicted"/>
<feature type="transmembrane region" description="Helical" evidence="2">
    <location>
        <begin position="6"/>
        <end position="22"/>
    </location>
</feature>
<feature type="region of interest" description="Disordered" evidence="1">
    <location>
        <begin position="109"/>
        <end position="151"/>
    </location>
</feature>
<protein>
    <submittedName>
        <fullName evidence="3">Uncharacterized protein</fullName>
    </submittedName>
</protein>
<keyword evidence="2" id="KW-0812">Transmembrane</keyword>
<feature type="compositionally biased region" description="Basic residues" evidence="1">
    <location>
        <begin position="76"/>
        <end position="85"/>
    </location>
</feature>